<dbReference type="EMBL" id="PISE01000011">
    <property type="protein sequence ID" value="PKG24631.1"/>
    <property type="molecule type" value="Genomic_DNA"/>
</dbReference>
<comment type="caution">
    <text evidence="2">The sequence shown here is derived from an EMBL/GenBank/DDBJ whole genome shotgun (WGS) entry which is preliminary data.</text>
</comment>
<gene>
    <name evidence="2" type="ORF">CWS01_05060</name>
</gene>
<dbReference type="AlphaFoldDB" id="A0A2N0Z534"/>
<keyword evidence="3" id="KW-1185">Reference proteome</keyword>
<protein>
    <submittedName>
        <fullName evidence="2">Uncharacterized protein</fullName>
    </submittedName>
</protein>
<accession>A0A2N0Z534</accession>
<organism evidence="2 3">
    <name type="scientific">Niallia nealsonii</name>
    <dbReference type="NCBI Taxonomy" id="115979"/>
    <lineage>
        <taxon>Bacteria</taxon>
        <taxon>Bacillati</taxon>
        <taxon>Bacillota</taxon>
        <taxon>Bacilli</taxon>
        <taxon>Bacillales</taxon>
        <taxon>Bacillaceae</taxon>
        <taxon>Niallia</taxon>
    </lineage>
</organism>
<evidence type="ECO:0000313" key="2">
    <source>
        <dbReference type="EMBL" id="PKG24631.1"/>
    </source>
</evidence>
<feature type="region of interest" description="Disordered" evidence="1">
    <location>
        <begin position="41"/>
        <end position="62"/>
    </location>
</feature>
<name>A0A2N0Z534_9BACI</name>
<sequence>MFCKRIKNTSIASIACSNKNRAMTAFYRDIEGESEKKKVTAEKKGARANKQVEKGIECSKNI</sequence>
<evidence type="ECO:0000256" key="1">
    <source>
        <dbReference type="SAM" id="MobiDB-lite"/>
    </source>
</evidence>
<proteinExistence type="predicted"/>
<evidence type="ECO:0000313" key="3">
    <source>
        <dbReference type="Proteomes" id="UP000233375"/>
    </source>
</evidence>
<dbReference type="Proteomes" id="UP000233375">
    <property type="component" value="Unassembled WGS sequence"/>
</dbReference>
<reference evidence="2 3" key="1">
    <citation type="journal article" date="2003" name="Int. J. Syst. Evol. Microbiol.">
        <title>Bacillus nealsonii sp. nov., isolated from a spacecraft-assembly facility, whose spores are gamma-radiation resistant.</title>
        <authorList>
            <person name="Venkateswaran K."/>
            <person name="Kempf M."/>
            <person name="Chen F."/>
            <person name="Satomi M."/>
            <person name="Nicholson W."/>
            <person name="Kern R."/>
        </authorList>
    </citation>
    <scope>NUCLEOTIDE SEQUENCE [LARGE SCALE GENOMIC DNA]</scope>
    <source>
        <strain evidence="2 3">FO-92</strain>
    </source>
</reference>